<dbReference type="Gene3D" id="1.10.357.140">
    <property type="entry name" value="UbiA prenyltransferase"/>
    <property type="match status" value="1"/>
</dbReference>
<dbReference type="GO" id="GO:0042371">
    <property type="term" value="P:vitamin K biosynthetic process"/>
    <property type="evidence" value="ECO:0007669"/>
    <property type="project" value="TreeGrafter"/>
</dbReference>
<dbReference type="NCBIfam" id="TIGR00751">
    <property type="entry name" value="menA"/>
    <property type="match status" value="1"/>
</dbReference>
<feature type="transmembrane region" description="Helical" evidence="8">
    <location>
        <begin position="177"/>
        <end position="197"/>
    </location>
</feature>
<comment type="function">
    <text evidence="8">Conversion of 1,4-dihydroxy-2-naphthoate (DHNA) to demethylmenaquinone (DMK).</text>
</comment>
<name>A0A369CHA8_9GAMM</name>
<evidence type="ECO:0000256" key="5">
    <source>
        <dbReference type="ARBA" id="ARBA00022692"/>
    </source>
</evidence>
<evidence type="ECO:0000313" key="10">
    <source>
        <dbReference type="EMBL" id="RCX32961.1"/>
    </source>
</evidence>
<feature type="transmembrane region" description="Helical" evidence="8">
    <location>
        <begin position="21"/>
        <end position="38"/>
    </location>
</feature>
<feature type="transmembrane region" description="Helical" evidence="8">
    <location>
        <begin position="153"/>
        <end position="171"/>
    </location>
</feature>
<keyword evidence="2 8" id="KW-0474">Menaquinone biosynthesis</keyword>
<keyword evidence="5 8" id="KW-0812">Transmembrane</keyword>
<protein>
    <recommendedName>
        <fullName evidence="8 9">1,4-dihydroxy-2-naphthoate octaprenyltransferase</fullName>
        <shortName evidence="8">DHNA-octaprenyltransferase</shortName>
        <ecNumber evidence="8 9">2.5.1.74</ecNumber>
    </recommendedName>
</protein>
<feature type="transmembrane region" description="Helical" evidence="8">
    <location>
        <begin position="100"/>
        <end position="117"/>
    </location>
</feature>
<dbReference type="RefSeq" id="WP_211314734.1">
    <property type="nucleotide sequence ID" value="NZ_QPJY01000001.1"/>
</dbReference>
<feature type="transmembrane region" description="Helical" evidence="8">
    <location>
        <begin position="44"/>
        <end position="65"/>
    </location>
</feature>
<sequence length="299" mass="31684">MTRNEDGQPLRRWLLAARPKTLTLAATPVVTGTALAWVDAGLFAWGPALAALLAAVLIQAGTNLYNDAADFERGADTPDRIGPLRATAAGWFSAGQVKGAAWLSFGAAFLLGIYLAWVGGWPIVALGLLSLISGWAYTGGPRPLAYTTGVSELFVWLFFGLGAVMGSYYLQTGALSWSAFLAGTALGLLAAAVLVVNNYRDLDADRRAGRQTLAVVLGRPATRLEYAALMATPFLLLPLLSGSLESPGGLLPLLLLPWAGRLLWRFFRDPPGPGFNRLLAQTAQFQTGFGLLLSIGLLL</sequence>
<keyword evidence="6 8" id="KW-1133">Transmembrane helix</keyword>
<gene>
    <name evidence="8" type="primary">menA</name>
    <name evidence="10" type="ORF">DFQ59_101259</name>
</gene>
<comment type="pathway">
    <text evidence="8">Quinol/quinone metabolism; menaquinone biosynthesis; menaquinol from 1,4-dihydroxy-2-naphthoate: step 1/2.</text>
</comment>
<organism evidence="10 11">
    <name type="scientific">Thioalbus denitrificans</name>
    <dbReference type="NCBI Taxonomy" id="547122"/>
    <lineage>
        <taxon>Bacteria</taxon>
        <taxon>Pseudomonadati</taxon>
        <taxon>Pseudomonadota</taxon>
        <taxon>Gammaproteobacteria</taxon>
        <taxon>Chromatiales</taxon>
        <taxon>Ectothiorhodospiraceae</taxon>
        <taxon>Thioalbus</taxon>
    </lineage>
</organism>
<dbReference type="EC" id="2.5.1.74" evidence="8 9"/>
<dbReference type="HAMAP" id="MF_01937">
    <property type="entry name" value="MenA_1"/>
    <property type="match status" value="1"/>
</dbReference>
<evidence type="ECO:0000313" key="11">
    <source>
        <dbReference type="Proteomes" id="UP000252707"/>
    </source>
</evidence>
<dbReference type="InterPro" id="IPR026046">
    <property type="entry name" value="UBIAD1"/>
</dbReference>
<comment type="caution">
    <text evidence="10">The sequence shown here is derived from an EMBL/GenBank/DDBJ whole genome shotgun (WGS) entry which is preliminary data.</text>
</comment>
<evidence type="ECO:0000256" key="7">
    <source>
        <dbReference type="ARBA" id="ARBA00023136"/>
    </source>
</evidence>
<keyword evidence="3 8" id="KW-1003">Cell membrane</keyword>
<dbReference type="PANTHER" id="PTHR13929">
    <property type="entry name" value="1,4-DIHYDROXY-2-NAPHTHOATE OCTAPRENYLTRANSFERASE"/>
    <property type="match status" value="1"/>
</dbReference>
<evidence type="ECO:0000256" key="4">
    <source>
        <dbReference type="ARBA" id="ARBA00022679"/>
    </source>
</evidence>
<dbReference type="PIRSF" id="PIRSF005355">
    <property type="entry name" value="UBIAD1"/>
    <property type="match status" value="1"/>
</dbReference>
<dbReference type="GO" id="GO:0046428">
    <property type="term" value="F:1,4-dihydroxy-2-naphthoate polyprenyltransferase activity"/>
    <property type="evidence" value="ECO:0007669"/>
    <property type="project" value="UniProtKB-UniRule"/>
</dbReference>
<evidence type="ECO:0000256" key="6">
    <source>
        <dbReference type="ARBA" id="ARBA00022989"/>
    </source>
</evidence>
<keyword evidence="7 8" id="KW-0472">Membrane</keyword>
<dbReference type="CDD" id="cd13962">
    <property type="entry name" value="PT_UbiA_UBIAD1"/>
    <property type="match status" value="1"/>
</dbReference>
<accession>A0A369CHA8</accession>
<dbReference type="GO" id="GO:0009234">
    <property type="term" value="P:menaquinone biosynthetic process"/>
    <property type="evidence" value="ECO:0007669"/>
    <property type="project" value="UniProtKB-UniRule"/>
</dbReference>
<comment type="subcellular location">
    <subcellularLocation>
        <location evidence="8">Cell membrane</location>
        <topology evidence="8">Multi-pass membrane protein</topology>
    </subcellularLocation>
    <subcellularLocation>
        <location evidence="1">Membrane</location>
        <topology evidence="1">Multi-pass membrane protein</topology>
    </subcellularLocation>
</comment>
<evidence type="ECO:0000256" key="9">
    <source>
        <dbReference type="NCBIfam" id="TIGR00751"/>
    </source>
</evidence>
<comment type="similarity">
    <text evidence="8">Belongs to the MenA family. Type 1 subfamily.</text>
</comment>
<evidence type="ECO:0000256" key="8">
    <source>
        <dbReference type="HAMAP-Rule" id="MF_01937"/>
    </source>
</evidence>
<dbReference type="Pfam" id="PF01040">
    <property type="entry name" value="UbiA"/>
    <property type="match status" value="1"/>
</dbReference>
<comment type="caution">
    <text evidence="8">Lacks conserved residue(s) required for the propagation of feature annotation.</text>
</comment>
<dbReference type="NCBIfam" id="NF004751">
    <property type="entry name" value="PRK06080.1-3"/>
    <property type="match status" value="1"/>
</dbReference>
<dbReference type="InterPro" id="IPR004657">
    <property type="entry name" value="MenA"/>
</dbReference>
<proteinExistence type="inferred from homology"/>
<dbReference type="PANTHER" id="PTHR13929:SF0">
    <property type="entry name" value="UBIA PRENYLTRANSFERASE DOMAIN-CONTAINING PROTEIN 1"/>
    <property type="match status" value="1"/>
</dbReference>
<keyword evidence="4 8" id="KW-0808">Transferase</keyword>
<dbReference type="EMBL" id="QPJY01000001">
    <property type="protein sequence ID" value="RCX32961.1"/>
    <property type="molecule type" value="Genomic_DNA"/>
</dbReference>
<dbReference type="AlphaFoldDB" id="A0A369CHA8"/>
<evidence type="ECO:0000256" key="2">
    <source>
        <dbReference type="ARBA" id="ARBA00022428"/>
    </source>
</evidence>
<keyword evidence="11" id="KW-1185">Reference proteome</keyword>
<dbReference type="InterPro" id="IPR044878">
    <property type="entry name" value="UbiA_sf"/>
</dbReference>
<reference evidence="10 11" key="1">
    <citation type="submission" date="2018-07" db="EMBL/GenBank/DDBJ databases">
        <title>Genomic Encyclopedia of Type Strains, Phase IV (KMG-IV): sequencing the most valuable type-strain genomes for metagenomic binning, comparative biology and taxonomic classification.</title>
        <authorList>
            <person name="Goeker M."/>
        </authorList>
    </citation>
    <scope>NUCLEOTIDE SEQUENCE [LARGE SCALE GENOMIC DNA]</scope>
    <source>
        <strain evidence="10 11">DSM 26407</strain>
    </source>
</reference>
<dbReference type="UniPathway" id="UPA00079">
    <property type="reaction ID" value="UER00168"/>
</dbReference>
<evidence type="ECO:0000256" key="1">
    <source>
        <dbReference type="ARBA" id="ARBA00004141"/>
    </source>
</evidence>
<dbReference type="InterPro" id="IPR000537">
    <property type="entry name" value="UbiA_prenyltransferase"/>
</dbReference>
<comment type="catalytic activity">
    <reaction evidence="8">
        <text>an all-trans-polyprenyl diphosphate + 1,4-dihydroxy-2-naphthoate + H(+) = a 2-demethylmenaquinol + CO2 + diphosphate</text>
        <dbReference type="Rhea" id="RHEA:26478"/>
        <dbReference type="Rhea" id="RHEA-COMP:9563"/>
        <dbReference type="Rhea" id="RHEA-COMP:9564"/>
        <dbReference type="ChEBI" id="CHEBI:11173"/>
        <dbReference type="ChEBI" id="CHEBI:15378"/>
        <dbReference type="ChEBI" id="CHEBI:16526"/>
        <dbReference type="ChEBI" id="CHEBI:33019"/>
        <dbReference type="ChEBI" id="CHEBI:55437"/>
        <dbReference type="ChEBI" id="CHEBI:58914"/>
        <dbReference type="EC" id="2.5.1.74"/>
    </reaction>
</comment>
<dbReference type="GO" id="GO:0005886">
    <property type="term" value="C:plasma membrane"/>
    <property type="evidence" value="ECO:0007669"/>
    <property type="project" value="UniProtKB-SubCell"/>
</dbReference>
<evidence type="ECO:0000256" key="3">
    <source>
        <dbReference type="ARBA" id="ARBA00022475"/>
    </source>
</evidence>
<dbReference type="Proteomes" id="UP000252707">
    <property type="component" value="Unassembled WGS sequence"/>
</dbReference>